<keyword evidence="2" id="KW-0598">Phosphotransferase system</keyword>
<comment type="caution">
    <text evidence="3">Lacks conserved residue(s) required for the propagation of feature annotation.</text>
</comment>
<dbReference type="InterPro" id="IPR036878">
    <property type="entry name" value="Glu_permease_IIB"/>
</dbReference>
<evidence type="ECO:0000313" key="6">
    <source>
        <dbReference type="EMBL" id="CAL59030.1"/>
    </source>
</evidence>
<evidence type="ECO:0000256" key="3">
    <source>
        <dbReference type="PROSITE-ProRule" id="PRU00421"/>
    </source>
</evidence>
<evidence type="ECO:0000313" key="7">
    <source>
        <dbReference type="Proteomes" id="UP000007065"/>
    </source>
</evidence>
<dbReference type="EMBL" id="CU179680">
    <property type="protein sequence ID" value="CAL59030.1"/>
    <property type="molecule type" value="Genomic_DNA"/>
</dbReference>
<evidence type="ECO:0000256" key="1">
    <source>
        <dbReference type="ARBA" id="ARBA00022679"/>
    </source>
</evidence>
<proteinExistence type="predicted"/>
<dbReference type="STRING" id="347257.MAG3320"/>
<dbReference type="PROSITE" id="PS51098">
    <property type="entry name" value="PTS_EIIB_TYPE_1"/>
    <property type="match status" value="1"/>
</dbReference>
<evidence type="ECO:0000256" key="4">
    <source>
        <dbReference type="SAM" id="Phobius"/>
    </source>
</evidence>
<name>A5IYC1_MYCAP</name>
<evidence type="ECO:0000256" key="2">
    <source>
        <dbReference type="ARBA" id="ARBA00022683"/>
    </source>
</evidence>
<keyword evidence="1" id="KW-0808">Transferase</keyword>
<keyword evidence="4" id="KW-0812">Transmembrane</keyword>
<dbReference type="SUPFAM" id="SSF55604">
    <property type="entry name" value="Glucose permease domain IIB"/>
    <property type="match status" value="1"/>
</dbReference>
<evidence type="ECO:0000259" key="5">
    <source>
        <dbReference type="PROSITE" id="PS51098"/>
    </source>
</evidence>
<keyword evidence="4" id="KW-0472">Membrane</keyword>
<protein>
    <submittedName>
        <fullName evidence="6">PtsG</fullName>
    </submittedName>
</protein>
<keyword evidence="7" id="KW-1185">Reference proteome</keyword>
<gene>
    <name evidence="6" type="primary">ptsG</name>
    <name evidence="6" type="ordered locus">MAG3320</name>
</gene>
<dbReference type="GO" id="GO:0008982">
    <property type="term" value="F:protein-N(PI)-phosphohistidine-sugar phosphotransferase activity"/>
    <property type="evidence" value="ECO:0007669"/>
    <property type="project" value="InterPro"/>
</dbReference>
<dbReference type="Proteomes" id="UP000007065">
    <property type="component" value="Chromosome"/>
</dbReference>
<feature type="transmembrane region" description="Helical" evidence="4">
    <location>
        <begin position="6"/>
        <end position="26"/>
    </location>
</feature>
<accession>A5IYC1</accession>
<dbReference type="Gene3D" id="3.30.1360.60">
    <property type="entry name" value="Glucose permease domain IIB"/>
    <property type="match status" value="1"/>
</dbReference>
<organism evidence="6 7">
    <name type="scientific">Mycoplasmopsis agalactiae (strain NCTC 10123 / CIP 59.7 / PG2)</name>
    <name type="common">Mycoplasma agalactiae</name>
    <dbReference type="NCBI Taxonomy" id="347257"/>
    <lineage>
        <taxon>Bacteria</taxon>
        <taxon>Bacillati</taxon>
        <taxon>Mycoplasmatota</taxon>
        <taxon>Mycoplasmoidales</taxon>
        <taxon>Metamycoplasmataceae</taxon>
        <taxon>Mycoplasmopsis</taxon>
    </lineage>
</organism>
<dbReference type="GO" id="GO:0009401">
    <property type="term" value="P:phosphoenolpyruvate-dependent sugar phosphotransferase system"/>
    <property type="evidence" value="ECO:0007669"/>
    <property type="project" value="UniProtKB-KW"/>
</dbReference>
<dbReference type="AlphaFoldDB" id="A5IYC1"/>
<reference evidence="7" key="1">
    <citation type="journal article" date="2007" name="PLoS Genet.">
        <title>Being pathogenic, plastic, and sexual while living with a nearly minimal bacterial genome.</title>
        <authorList>
            <person name="Sirand-Pugnet P."/>
            <person name="Lartigue C."/>
            <person name="Marenda M."/>
            <person name="Jacob D."/>
            <person name="Barre A."/>
            <person name="Barbe V."/>
            <person name="Schenowitz C."/>
            <person name="Mangenot S."/>
            <person name="Couloux A."/>
            <person name="Segurens B."/>
            <person name="de Daruvar A."/>
            <person name="Blanchard A."/>
            <person name="Citti C."/>
        </authorList>
    </citation>
    <scope>NUCLEOTIDE SEQUENCE [LARGE SCALE GENOMIC DNA]</scope>
    <source>
        <strain evidence="7">PG2</strain>
    </source>
</reference>
<keyword evidence="4" id="KW-1133">Transmembrane helix</keyword>
<feature type="domain" description="PTS EIIB type-1" evidence="5">
    <location>
        <begin position="45"/>
        <end position="123"/>
    </location>
</feature>
<sequence>MTTGDKWKIAMLTIFTFGFCWLYWRIKNNKVKKLKKGEINRLDSSMDTLELVNLLGGKNNIISASSTISRIKVFINDKTAVQKDKLEQLKYVSGLMISSNNISIVVGDYAKKLCEELNNEIMK</sequence>
<dbReference type="KEGG" id="maa:MAG3320"/>
<dbReference type="InterPro" id="IPR001996">
    <property type="entry name" value="PTS_IIB_1"/>
</dbReference>
<dbReference type="GeneID" id="93358094"/>
<dbReference type="RefSeq" id="WP_011949506.1">
    <property type="nucleotide sequence ID" value="NC_009497.1"/>
</dbReference>
<dbReference type="HOGENOM" id="CLU_162090_1_0_14"/>